<dbReference type="PANTHER" id="PTHR47634:SF9">
    <property type="entry name" value="PROTEIN KINASE DOMAIN-CONTAINING PROTEIN-RELATED"/>
    <property type="match status" value="1"/>
</dbReference>
<feature type="binding site" evidence="9">
    <location>
        <position position="91"/>
    </location>
    <ligand>
        <name>ATP</name>
        <dbReference type="ChEBI" id="CHEBI:30616"/>
    </ligand>
</feature>
<keyword evidence="3" id="KW-0808">Transferase</keyword>
<evidence type="ECO:0000256" key="3">
    <source>
        <dbReference type="ARBA" id="ARBA00022679"/>
    </source>
</evidence>
<comment type="catalytic activity">
    <reaction evidence="8">
        <text>L-seryl-[protein] + ATP = O-phospho-L-seryl-[protein] + ADP + H(+)</text>
        <dbReference type="Rhea" id="RHEA:17989"/>
        <dbReference type="Rhea" id="RHEA-COMP:9863"/>
        <dbReference type="Rhea" id="RHEA-COMP:11604"/>
        <dbReference type="ChEBI" id="CHEBI:15378"/>
        <dbReference type="ChEBI" id="CHEBI:29999"/>
        <dbReference type="ChEBI" id="CHEBI:30616"/>
        <dbReference type="ChEBI" id="CHEBI:83421"/>
        <dbReference type="ChEBI" id="CHEBI:456216"/>
        <dbReference type="EC" id="2.7.11.1"/>
    </reaction>
</comment>
<keyword evidence="4 9" id="KW-0547">Nucleotide-binding</keyword>
<dbReference type="InterPro" id="IPR051334">
    <property type="entry name" value="SRPK"/>
</dbReference>
<dbReference type="Gene3D" id="3.30.200.20">
    <property type="entry name" value="Phosphorylase Kinase, domain 1"/>
    <property type="match status" value="1"/>
</dbReference>
<dbReference type="PROSITE" id="PS00107">
    <property type="entry name" value="PROTEIN_KINASE_ATP"/>
    <property type="match status" value="1"/>
</dbReference>
<evidence type="ECO:0000259" key="10">
    <source>
        <dbReference type="PROSITE" id="PS50011"/>
    </source>
</evidence>
<dbReference type="InterPro" id="IPR017441">
    <property type="entry name" value="Protein_kinase_ATP_BS"/>
</dbReference>
<dbReference type="InParanoid" id="A0A409X616"/>
<evidence type="ECO:0000256" key="9">
    <source>
        <dbReference type="PROSITE-ProRule" id="PRU10141"/>
    </source>
</evidence>
<keyword evidence="2" id="KW-0723">Serine/threonine-protein kinase</keyword>
<proteinExistence type="predicted"/>
<dbReference type="PANTHER" id="PTHR47634">
    <property type="entry name" value="PROTEIN KINASE DOMAIN-CONTAINING PROTEIN-RELATED"/>
    <property type="match status" value="1"/>
</dbReference>
<evidence type="ECO:0000313" key="11">
    <source>
        <dbReference type="EMBL" id="PPQ86170.1"/>
    </source>
</evidence>
<dbReference type="Proteomes" id="UP000284842">
    <property type="component" value="Unassembled WGS sequence"/>
</dbReference>
<accession>A0A409X616</accession>
<feature type="domain" description="Protein kinase" evidence="10">
    <location>
        <begin position="62"/>
        <end position="390"/>
    </location>
</feature>
<comment type="catalytic activity">
    <reaction evidence="7">
        <text>L-threonyl-[protein] + ATP = O-phospho-L-threonyl-[protein] + ADP + H(+)</text>
        <dbReference type="Rhea" id="RHEA:46608"/>
        <dbReference type="Rhea" id="RHEA-COMP:11060"/>
        <dbReference type="Rhea" id="RHEA-COMP:11605"/>
        <dbReference type="ChEBI" id="CHEBI:15378"/>
        <dbReference type="ChEBI" id="CHEBI:30013"/>
        <dbReference type="ChEBI" id="CHEBI:30616"/>
        <dbReference type="ChEBI" id="CHEBI:61977"/>
        <dbReference type="ChEBI" id="CHEBI:456216"/>
        <dbReference type="EC" id="2.7.11.1"/>
    </reaction>
</comment>
<protein>
    <recommendedName>
        <fullName evidence="1">non-specific serine/threonine protein kinase</fullName>
        <ecNumber evidence="1">2.7.11.1</ecNumber>
    </recommendedName>
</protein>
<evidence type="ECO:0000256" key="7">
    <source>
        <dbReference type="ARBA" id="ARBA00047899"/>
    </source>
</evidence>
<dbReference type="InterPro" id="IPR008266">
    <property type="entry name" value="Tyr_kinase_AS"/>
</dbReference>
<evidence type="ECO:0000256" key="8">
    <source>
        <dbReference type="ARBA" id="ARBA00048679"/>
    </source>
</evidence>
<dbReference type="GO" id="GO:0000245">
    <property type="term" value="P:spliceosomal complex assembly"/>
    <property type="evidence" value="ECO:0007669"/>
    <property type="project" value="TreeGrafter"/>
</dbReference>
<evidence type="ECO:0000256" key="4">
    <source>
        <dbReference type="ARBA" id="ARBA00022741"/>
    </source>
</evidence>
<dbReference type="InterPro" id="IPR000719">
    <property type="entry name" value="Prot_kinase_dom"/>
</dbReference>
<dbReference type="InterPro" id="IPR011009">
    <property type="entry name" value="Kinase-like_dom_sf"/>
</dbReference>
<comment type="caution">
    <text evidence="11">The sequence shown here is derived from an EMBL/GenBank/DDBJ whole genome shotgun (WGS) entry which is preliminary data.</text>
</comment>
<dbReference type="EMBL" id="NHTK01004540">
    <property type="protein sequence ID" value="PPQ86170.1"/>
    <property type="molecule type" value="Genomic_DNA"/>
</dbReference>
<dbReference type="GO" id="GO:0005524">
    <property type="term" value="F:ATP binding"/>
    <property type="evidence" value="ECO:0007669"/>
    <property type="project" value="UniProtKB-UniRule"/>
</dbReference>
<evidence type="ECO:0000313" key="12">
    <source>
        <dbReference type="Proteomes" id="UP000284842"/>
    </source>
</evidence>
<dbReference type="SMART" id="SM00220">
    <property type="entry name" value="S_TKc"/>
    <property type="match status" value="1"/>
</dbReference>
<dbReference type="EC" id="2.7.11.1" evidence="1"/>
<evidence type="ECO:0000256" key="1">
    <source>
        <dbReference type="ARBA" id="ARBA00012513"/>
    </source>
</evidence>
<dbReference type="Gene3D" id="1.10.510.10">
    <property type="entry name" value="Transferase(Phosphotransferase) domain 1"/>
    <property type="match status" value="1"/>
</dbReference>
<dbReference type="STRING" id="181874.A0A409X616"/>
<sequence length="398" mass="44509">MLKLFSSLRAATTRKSALPQLSSPASTLVLTARLKDQAEPQQRYQKGGYHPVHPGEIYNDRYRVIHKLGWGISSTIWLVQDTRSQSMAAMKVLIGDLTAQRANGGWDELGALQNLKTKNTNSIGYHHVCQLLDSFTCKGPNGDHICLILEPMKFSVFDIYFSLPGAMPLPLLKRISKHVLSALQYLHDDCGIVHTDIRGDNILISGDPVEEGQVEIKVKYDDLMSSIFKLSDFGAANMMANRFARMIQPGALRSPEVIIGAPWDTKADIWNLGCLIYEFARGTKLFDPHWERETSGLSPTQTHLSQIIGLRGDFPSSLLKTGSRTNLYFDDQGVLLQGGNRYQITLHDLLSRGEYSAEETLQLEEFLSPMLTIDPTKRWTAAQLLEHPWLSTVDQSAP</sequence>
<dbReference type="PROSITE" id="PS00109">
    <property type="entry name" value="PROTEIN_KINASE_TYR"/>
    <property type="match status" value="1"/>
</dbReference>
<gene>
    <name evidence="11" type="ORF">CVT24_002445</name>
</gene>
<evidence type="ECO:0000256" key="2">
    <source>
        <dbReference type="ARBA" id="ARBA00022527"/>
    </source>
</evidence>
<organism evidence="11 12">
    <name type="scientific">Panaeolus cyanescens</name>
    <dbReference type="NCBI Taxonomy" id="181874"/>
    <lineage>
        <taxon>Eukaryota</taxon>
        <taxon>Fungi</taxon>
        <taxon>Dikarya</taxon>
        <taxon>Basidiomycota</taxon>
        <taxon>Agaricomycotina</taxon>
        <taxon>Agaricomycetes</taxon>
        <taxon>Agaricomycetidae</taxon>
        <taxon>Agaricales</taxon>
        <taxon>Agaricineae</taxon>
        <taxon>Galeropsidaceae</taxon>
        <taxon>Panaeolus</taxon>
    </lineage>
</organism>
<keyword evidence="6 9" id="KW-0067">ATP-binding</keyword>
<dbReference type="OrthoDB" id="5979581at2759"/>
<dbReference type="Pfam" id="PF00069">
    <property type="entry name" value="Pkinase"/>
    <property type="match status" value="1"/>
</dbReference>
<evidence type="ECO:0000256" key="6">
    <source>
        <dbReference type="ARBA" id="ARBA00022840"/>
    </source>
</evidence>
<dbReference type="AlphaFoldDB" id="A0A409X616"/>
<name>A0A409X616_9AGAR</name>
<keyword evidence="5" id="KW-0418">Kinase</keyword>
<dbReference type="GO" id="GO:0050684">
    <property type="term" value="P:regulation of mRNA processing"/>
    <property type="evidence" value="ECO:0007669"/>
    <property type="project" value="TreeGrafter"/>
</dbReference>
<evidence type="ECO:0000256" key="5">
    <source>
        <dbReference type="ARBA" id="ARBA00022777"/>
    </source>
</evidence>
<keyword evidence="12" id="KW-1185">Reference proteome</keyword>
<reference evidence="11 12" key="1">
    <citation type="journal article" date="2018" name="Evol. Lett.">
        <title>Horizontal gene cluster transfer increased hallucinogenic mushroom diversity.</title>
        <authorList>
            <person name="Reynolds H.T."/>
            <person name="Vijayakumar V."/>
            <person name="Gluck-Thaler E."/>
            <person name="Korotkin H.B."/>
            <person name="Matheny P.B."/>
            <person name="Slot J.C."/>
        </authorList>
    </citation>
    <scope>NUCLEOTIDE SEQUENCE [LARGE SCALE GENOMIC DNA]</scope>
    <source>
        <strain evidence="11 12">2629</strain>
    </source>
</reference>
<dbReference type="SUPFAM" id="SSF56112">
    <property type="entry name" value="Protein kinase-like (PK-like)"/>
    <property type="match status" value="1"/>
</dbReference>
<dbReference type="PROSITE" id="PS50011">
    <property type="entry name" value="PROTEIN_KINASE_DOM"/>
    <property type="match status" value="1"/>
</dbReference>
<dbReference type="GO" id="GO:0004674">
    <property type="term" value="F:protein serine/threonine kinase activity"/>
    <property type="evidence" value="ECO:0007669"/>
    <property type="project" value="UniProtKB-KW"/>
</dbReference>